<accession>A0A835CL34</accession>
<dbReference type="EMBL" id="JAAIUW010000001">
    <property type="protein sequence ID" value="KAF7844080.1"/>
    <property type="molecule type" value="Genomic_DNA"/>
</dbReference>
<evidence type="ECO:0000313" key="1">
    <source>
        <dbReference type="EMBL" id="KAF7844080.1"/>
    </source>
</evidence>
<sequence length="89" mass="9880">MVIGRKFTAKDGEKKMSGPSLNFCLTHELNLEDKVVSEDGGIVMTKMAKPNNPSIIEGFEPNLKSNSAQFNKSLISGRRIQRREGQESI</sequence>
<keyword evidence="2" id="KW-1185">Reference proteome</keyword>
<organism evidence="1 2">
    <name type="scientific">Senna tora</name>
    <dbReference type="NCBI Taxonomy" id="362788"/>
    <lineage>
        <taxon>Eukaryota</taxon>
        <taxon>Viridiplantae</taxon>
        <taxon>Streptophyta</taxon>
        <taxon>Embryophyta</taxon>
        <taxon>Tracheophyta</taxon>
        <taxon>Spermatophyta</taxon>
        <taxon>Magnoliopsida</taxon>
        <taxon>eudicotyledons</taxon>
        <taxon>Gunneridae</taxon>
        <taxon>Pentapetalae</taxon>
        <taxon>rosids</taxon>
        <taxon>fabids</taxon>
        <taxon>Fabales</taxon>
        <taxon>Fabaceae</taxon>
        <taxon>Caesalpinioideae</taxon>
        <taxon>Cassia clade</taxon>
        <taxon>Senna</taxon>
    </lineage>
</organism>
<reference evidence="1" key="1">
    <citation type="submission" date="2020-09" db="EMBL/GenBank/DDBJ databases">
        <title>Genome-Enabled Discovery of Anthraquinone Biosynthesis in Senna tora.</title>
        <authorList>
            <person name="Kang S.-H."/>
            <person name="Pandey R.P."/>
            <person name="Lee C.-M."/>
            <person name="Sim J.-S."/>
            <person name="Jeong J.-T."/>
            <person name="Choi B.-S."/>
            <person name="Jung M."/>
            <person name="Ginzburg D."/>
            <person name="Zhao K."/>
            <person name="Won S.Y."/>
            <person name="Oh T.-J."/>
            <person name="Yu Y."/>
            <person name="Kim N.-H."/>
            <person name="Lee O.R."/>
            <person name="Lee T.-H."/>
            <person name="Bashyal P."/>
            <person name="Kim T.-S."/>
            <person name="Lee W.-H."/>
            <person name="Kawkins C."/>
            <person name="Kim C.-K."/>
            <person name="Kim J.S."/>
            <person name="Ahn B.O."/>
            <person name="Rhee S.Y."/>
            <person name="Sohng J.K."/>
        </authorList>
    </citation>
    <scope>NUCLEOTIDE SEQUENCE</scope>
    <source>
        <tissue evidence="1">Leaf</tissue>
    </source>
</reference>
<dbReference type="Proteomes" id="UP000634136">
    <property type="component" value="Unassembled WGS sequence"/>
</dbReference>
<name>A0A835CL34_9FABA</name>
<evidence type="ECO:0000313" key="2">
    <source>
        <dbReference type="Proteomes" id="UP000634136"/>
    </source>
</evidence>
<proteinExistence type="predicted"/>
<comment type="caution">
    <text evidence="1">The sequence shown here is derived from an EMBL/GenBank/DDBJ whole genome shotgun (WGS) entry which is preliminary data.</text>
</comment>
<gene>
    <name evidence="1" type="ORF">G2W53_000985</name>
</gene>
<protein>
    <submittedName>
        <fullName evidence="1">Uncharacterized protein</fullName>
    </submittedName>
</protein>
<dbReference type="AlphaFoldDB" id="A0A835CL34"/>